<dbReference type="InterPro" id="IPR005793">
    <property type="entry name" value="Formyl_trans_C"/>
</dbReference>
<comment type="similarity">
    <text evidence="1 5">Belongs to the Fmt family.</text>
</comment>
<reference evidence="8 9" key="1">
    <citation type="submission" date="2022-04" db="EMBL/GenBank/DDBJ databases">
        <title>The arsenic-methylating capacity of Chitinophaga filiformis YT5 during chitin decomposition.</title>
        <authorList>
            <person name="Chen G."/>
            <person name="Liang Y."/>
        </authorList>
    </citation>
    <scope>NUCLEOTIDE SEQUENCE [LARGE SCALE GENOMIC DNA]</scope>
    <source>
        <strain evidence="8 9">YT5</strain>
    </source>
</reference>
<evidence type="ECO:0000256" key="2">
    <source>
        <dbReference type="ARBA" id="ARBA00012261"/>
    </source>
</evidence>
<dbReference type="EMBL" id="CP095855">
    <property type="protein sequence ID" value="UPK68875.1"/>
    <property type="molecule type" value="Genomic_DNA"/>
</dbReference>
<dbReference type="InterPro" id="IPR005794">
    <property type="entry name" value="Fmt"/>
</dbReference>
<protein>
    <recommendedName>
        <fullName evidence="2 5">Methionyl-tRNA formyltransferase</fullName>
        <ecNumber evidence="2 5">2.1.2.9</ecNumber>
    </recommendedName>
</protein>
<dbReference type="GO" id="GO:0004479">
    <property type="term" value="F:methionyl-tRNA formyltransferase activity"/>
    <property type="evidence" value="ECO:0007669"/>
    <property type="project" value="UniProtKB-EC"/>
</dbReference>
<comment type="catalytic activity">
    <reaction evidence="5">
        <text>L-methionyl-tRNA(fMet) + (6R)-10-formyltetrahydrofolate = N-formyl-L-methionyl-tRNA(fMet) + (6S)-5,6,7,8-tetrahydrofolate + H(+)</text>
        <dbReference type="Rhea" id="RHEA:24380"/>
        <dbReference type="Rhea" id="RHEA-COMP:9952"/>
        <dbReference type="Rhea" id="RHEA-COMP:9953"/>
        <dbReference type="ChEBI" id="CHEBI:15378"/>
        <dbReference type="ChEBI" id="CHEBI:57453"/>
        <dbReference type="ChEBI" id="CHEBI:78530"/>
        <dbReference type="ChEBI" id="CHEBI:78844"/>
        <dbReference type="ChEBI" id="CHEBI:195366"/>
        <dbReference type="EC" id="2.1.2.9"/>
    </reaction>
</comment>
<dbReference type="HAMAP" id="MF_00182">
    <property type="entry name" value="Formyl_trans"/>
    <property type="match status" value="1"/>
</dbReference>
<dbReference type="InterPro" id="IPR044135">
    <property type="entry name" value="Met-tRNA-FMT_C"/>
</dbReference>
<sequence>MQSELTDQKNIRIVFMGTPDFAVASLDILVQNGYNVVGVITAPDKPAGRGLQLQQSAVKQYAVSKGLRVLQPEKLKNPEFLEELRSLKADLQVVVAFRMLPEVVWDMPALGTINVHASLLPNYRGAAPINWAIINGEKQSGVTTFKLQHEIDTGDILFSQSVDIRDDETAGELHDDLMATGAGLLLKTVQALASGNAKGTPQAHIKAEDIKHAPKIFKEDCQIKWEQPVEQIYNLVRGLSPYPAAWTMLNGKGLKIFKATREHATPVVAPGQVVSDNKTYLKIAAADGYLSLLEIQLEGKKRMDIEAFLRGNKIN</sequence>
<evidence type="ECO:0000313" key="9">
    <source>
        <dbReference type="Proteomes" id="UP000830198"/>
    </source>
</evidence>
<dbReference type="SUPFAM" id="SSF50486">
    <property type="entry name" value="FMT C-terminal domain-like"/>
    <property type="match status" value="1"/>
</dbReference>
<gene>
    <name evidence="5 8" type="primary">fmt</name>
    <name evidence="8" type="ORF">MYF79_28350</name>
</gene>
<keyword evidence="9" id="KW-1185">Reference proteome</keyword>
<dbReference type="EC" id="2.1.2.9" evidence="2 5"/>
<dbReference type="InterPro" id="IPR036477">
    <property type="entry name" value="Formyl_transf_N_sf"/>
</dbReference>
<dbReference type="PANTHER" id="PTHR11138:SF5">
    <property type="entry name" value="METHIONYL-TRNA FORMYLTRANSFERASE, MITOCHONDRIAL"/>
    <property type="match status" value="1"/>
</dbReference>
<dbReference type="Pfam" id="PF00551">
    <property type="entry name" value="Formyl_trans_N"/>
    <property type="match status" value="1"/>
</dbReference>
<name>A0ABY4HZ39_CHIFI</name>
<feature type="domain" description="Formyl transferase N-terminal" evidence="6">
    <location>
        <begin position="12"/>
        <end position="185"/>
    </location>
</feature>
<feature type="binding site" evidence="5">
    <location>
        <begin position="118"/>
        <end position="121"/>
    </location>
    <ligand>
        <name>(6S)-5,6,7,8-tetrahydrofolate</name>
        <dbReference type="ChEBI" id="CHEBI:57453"/>
    </ligand>
</feature>
<accession>A0ABY4HZ39</accession>
<dbReference type="InterPro" id="IPR041711">
    <property type="entry name" value="Met-tRNA-FMT_N"/>
</dbReference>
<dbReference type="NCBIfam" id="TIGR00460">
    <property type="entry name" value="fmt"/>
    <property type="match status" value="1"/>
</dbReference>
<dbReference type="PANTHER" id="PTHR11138">
    <property type="entry name" value="METHIONYL-TRNA FORMYLTRANSFERASE"/>
    <property type="match status" value="1"/>
</dbReference>
<dbReference type="SUPFAM" id="SSF53328">
    <property type="entry name" value="Formyltransferase"/>
    <property type="match status" value="1"/>
</dbReference>
<dbReference type="RefSeq" id="WP_247811235.1">
    <property type="nucleotide sequence ID" value="NZ_CP095855.1"/>
</dbReference>
<evidence type="ECO:0000259" key="6">
    <source>
        <dbReference type="Pfam" id="PF00551"/>
    </source>
</evidence>
<evidence type="ECO:0000256" key="4">
    <source>
        <dbReference type="ARBA" id="ARBA00022917"/>
    </source>
</evidence>
<dbReference type="CDD" id="cd08704">
    <property type="entry name" value="Met_tRNA_FMT_C"/>
    <property type="match status" value="1"/>
</dbReference>
<proteinExistence type="inferred from homology"/>
<keyword evidence="4 5" id="KW-0648">Protein biosynthesis</keyword>
<comment type="function">
    <text evidence="5">Attaches a formyl group to the free amino group of methionyl-tRNA(fMet). The formyl group appears to play a dual role in the initiator identity of N-formylmethionyl-tRNA by promoting its recognition by IF2 and preventing the misappropriation of this tRNA by the elongation apparatus.</text>
</comment>
<dbReference type="CDD" id="cd08646">
    <property type="entry name" value="FMT_core_Met-tRNA-FMT_N"/>
    <property type="match status" value="1"/>
</dbReference>
<feature type="domain" description="Formyl transferase C-terminal" evidence="7">
    <location>
        <begin position="215"/>
        <end position="312"/>
    </location>
</feature>
<dbReference type="InterPro" id="IPR002376">
    <property type="entry name" value="Formyl_transf_N"/>
</dbReference>
<dbReference type="InterPro" id="IPR011034">
    <property type="entry name" value="Formyl_transferase-like_C_sf"/>
</dbReference>
<evidence type="ECO:0000313" key="8">
    <source>
        <dbReference type="EMBL" id="UPK68875.1"/>
    </source>
</evidence>
<keyword evidence="3 5" id="KW-0808">Transferase</keyword>
<evidence type="ECO:0000256" key="1">
    <source>
        <dbReference type="ARBA" id="ARBA00010699"/>
    </source>
</evidence>
<dbReference type="Proteomes" id="UP000830198">
    <property type="component" value="Chromosome"/>
</dbReference>
<dbReference type="Gene3D" id="3.40.50.12230">
    <property type="match status" value="1"/>
</dbReference>
<evidence type="ECO:0000259" key="7">
    <source>
        <dbReference type="Pfam" id="PF02911"/>
    </source>
</evidence>
<evidence type="ECO:0000256" key="3">
    <source>
        <dbReference type="ARBA" id="ARBA00022679"/>
    </source>
</evidence>
<evidence type="ECO:0000256" key="5">
    <source>
        <dbReference type="HAMAP-Rule" id="MF_00182"/>
    </source>
</evidence>
<organism evidence="8 9">
    <name type="scientific">Chitinophaga filiformis</name>
    <name type="common">Myxococcus filiformis</name>
    <name type="synonym">Flexibacter filiformis</name>
    <dbReference type="NCBI Taxonomy" id="104663"/>
    <lineage>
        <taxon>Bacteria</taxon>
        <taxon>Pseudomonadati</taxon>
        <taxon>Bacteroidota</taxon>
        <taxon>Chitinophagia</taxon>
        <taxon>Chitinophagales</taxon>
        <taxon>Chitinophagaceae</taxon>
        <taxon>Chitinophaga</taxon>
    </lineage>
</organism>
<dbReference type="Pfam" id="PF02911">
    <property type="entry name" value="Formyl_trans_C"/>
    <property type="match status" value="1"/>
</dbReference>